<gene>
    <name evidence="1" type="ORF">rCG_62088</name>
</gene>
<dbReference type="EMBL" id="CH473947">
    <property type="protein sequence ID" value="EDM02632.1"/>
    <property type="molecule type" value="Genomic_DNA"/>
</dbReference>
<dbReference type="Proteomes" id="UP000234681">
    <property type="component" value="Chromosome 6"/>
</dbReference>
<accession>A6H9C7</accession>
<dbReference type="AlphaFoldDB" id="A6H9C7"/>
<evidence type="ECO:0000313" key="2">
    <source>
        <dbReference type="Proteomes" id="UP000234681"/>
    </source>
</evidence>
<sequence length="71" mass="8000">MLVSNCYRSSLPPRKDGILLEARKSVPEMDRRPSVLPALFRRLKVGSARSAARLQGWVSEGLENAPPIWLR</sequence>
<reference evidence="2" key="1">
    <citation type="submission" date="2005-09" db="EMBL/GenBank/DDBJ databases">
        <authorList>
            <person name="Mural R.J."/>
            <person name="Li P.W."/>
            <person name="Adams M.D."/>
            <person name="Amanatides P.G."/>
            <person name="Baden-Tillson H."/>
            <person name="Barnstead M."/>
            <person name="Chin S.H."/>
            <person name="Dew I."/>
            <person name="Evans C.A."/>
            <person name="Ferriera S."/>
            <person name="Flanigan M."/>
            <person name="Fosler C."/>
            <person name="Glodek A."/>
            <person name="Gu Z."/>
            <person name="Holt R.A."/>
            <person name="Jennings D."/>
            <person name="Kraft C.L."/>
            <person name="Lu F."/>
            <person name="Nguyen T."/>
            <person name="Nusskern D.R."/>
            <person name="Pfannkoch C.M."/>
            <person name="Sitter C."/>
            <person name="Sutton G.G."/>
            <person name="Venter J.C."/>
            <person name="Wang Z."/>
            <person name="Woodage T."/>
            <person name="Zheng X.H."/>
            <person name="Zhong F."/>
        </authorList>
    </citation>
    <scope>NUCLEOTIDE SEQUENCE [LARGE SCALE GENOMIC DNA]</scope>
    <source>
        <strain>BN</strain>
        <strain evidence="2">Sprague-Dawley</strain>
    </source>
</reference>
<evidence type="ECO:0000313" key="1">
    <source>
        <dbReference type="EMBL" id="EDM02632.1"/>
    </source>
</evidence>
<organism evidence="1 2">
    <name type="scientific">Rattus norvegicus</name>
    <name type="common">Rat</name>
    <dbReference type="NCBI Taxonomy" id="10116"/>
    <lineage>
        <taxon>Eukaryota</taxon>
        <taxon>Metazoa</taxon>
        <taxon>Chordata</taxon>
        <taxon>Craniata</taxon>
        <taxon>Vertebrata</taxon>
        <taxon>Euteleostomi</taxon>
        <taxon>Mammalia</taxon>
        <taxon>Eutheria</taxon>
        <taxon>Euarchontoglires</taxon>
        <taxon>Glires</taxon>
        <taxon>Rodentia</taxon>
        <taxon>Myomorpha</taxon>
        <taxon>Muroidea</taxon>
        <taxon>Muridae</taxon>
        <taxon>Murinae</taxon>
        <taxon>Rattus</taxon>
    </lineage>
</organism>
<proteinExistence type="predicted"/>
<name>A6H9C7_RAT</name>
<protein>
    <submittedName>
        <fullName evidence="1">RCG62088</fullName>
    </submittedName>
</protein>